<dbReference type="SUPFAM" id="SSF46548">
    <property type="entry name" value="alpha-helical ferredoxin"/>
    <property type="match status" value="2"/>
</dbReference>
<dbReference type="PROSITE" id="PS51379">
    <property type="entry name" value="4FE4S_FER_2"/>
    <property type="match status" value="2"/>
</dbReference>
<dbReference type="Gene3D" id="1.10.1060.10">
    <property type="entry name" value="Alpha-helical ferredoxin"/>
    <property type="match status" value="1"/>
</dbReference>
<protein>
    <submittedName>
        <fullName evidence="5">FAD-dependent oxidoreductase</fullName>
    </submittedName>
</protein>
<dbReference type="InterPro" id="IPR017896">
    <property type="entry name" value="4Fe4S_Fe-S-bd"/>
</dbReference>
<dbReference type="Pfam" id="PF00037">
    <property type="entry name" value="Fer4"/>
    <property type="match status" value="1"/>
</dbReference>
<dbReference type="GO" id="GO:0016491">
    <property type="term" value="F:oxidoreductase activity"/>
    <property type="evidence" value="ECO:0007669"/>
    <property type="project" value="InterPro"/>
</dbReference>
<name>A0A921DRE5_9BACT</name>
<reference evidence="5" key="2">
    <citation type="submission" date="2021-09" db="EMBL/GenBank/DDBJ databases">
        <authorList>
            <person name="Gilroy R."/>
        </authorList>
    </citation>
    <scope>NUCLEOTIDE SEQUENCE</scope>
    <source>
        <strain evidence="5">ChiGjej2B2-19336</strain>
    </source>
</reference>
<dbReference type="InterPro" id="IPR009051">
    <property type="entry name" value="Helical_ferredxn"/>
</dbReference>
<evidence type="ECO:0000256" key="1">
    <source>
        <dbReference type="ARBA" id="ARBA00022723"/>
    </source>
</evidence>
<keyword evidence="3" id="KW-0411">Iron-sulfur</keyword>
<dbReference type="InterPro" id="IPR017900">
    <property type="entry name" value="4Fe4S_Fe_S_CS"/>
</dbReference>
<reference evidence="5" key="1">
    <citation type="journal article" date="2021" name="PeerJ">
        <title>Extensive microbial diversity within the chicken gut microbiome revealed by metagenomics and culture.</title>
        <authorList>
            <person name="Gilroy R."/>
            <person name="Ravi A."/>
            <person name="Getino M."/>
            <person name="Pursley I."/>
            <person name="Horton D.L."/>
            <person name="Alikhan N.F."/>
            <person name="Baker D."/>
            <person name="Gharbi K."/>
            <person name="Hall N."/>
            <person name="Watson M."/>
            <person name="Adriaenssens E.M."/>
            <person name="Foster-Nyarko E."/>
            <person name="Jarju S."/>
            <person name="Secka A."/>
            <person name="Antonio M."/>
            <person name="Oren A."/>
            <person name="Chaudhuri R.R."/>
            <person name="La Ragione R."/>
            <person name="Hildebrand F."/>
            <person name="Pallen M.J."/>
        </authorList>
    </citation>
    <scope>NUCLEOTIDE SEQUENCE</scope>
    <source>
        <strain evidence="5">ChiGjej2B2-19336</strain>
    </source>
</reference>
<dbReference type="EMBL" id="DYZA01000166">
    <property type="protein sequence ID" value="HJD97610.1"/>
    <property type="molecule type" value="Genomic_DNA"/>
</dbReference>
<evidence type="ECO:0000256" key="3">
    <source>
        <dbReference type="ARBA" id="ARBA00023014"/>
    </source>
</evidence>
<dbReference type="GO" id="GO:0051536">
    <property type="term" value="F:iron-sulfur cluster binding"/>
    <property type="evidence" value="ECO:0007669"/>
    <property type="project" value="UniProtKB-KW"/>
</dbReference>
<keyword evidence="1" id="KW-0479">Metal-binding</keyword>
<dbReference type="Pfam" id="PF07992">
    <property type="entry name" value="Pyr_redox_2"/>
    <property type="match status" value="1"/>
</dbReference>
<organism evidence="5 6">
    <name type="scientific">Mailhella massiliensis</name>
    <dbReference type="NCBI Taxonomy" id="1903261"/>
    <lineage>
        <taxon>Bacteria</taxon>
        <taxon>Pseudomonadati</taxon>
        <taxon>Thermodesulfobacteriota</taxon>
        <taxon>Desulfovibrionia</taxon>
        <taxon>Desulfovibrionales</taxon>
        <taxon>Desulfovibrionaceae</taxon>
        <taxon>Mailhella</taxon>
    </lineage>
</organism>
<dbReference type="PRINTS" id="PR00368">
    <property type="entry name" value="FADPNR"/>
</dbReference>
<evidence type="ECO:0000256" key="2">
    <source>
        <dbReference type="ARBA" id="ARBA00023004"/>
    </source>
</evidence>
<dbReference type="PANTHER" id="PTHR42783">
    <property type="entry name" value="GLUTAMATE SYNTHASE [NADPH] SMALL CHAIN"/>
    <property type="match status" value="1"/>
</dbReference>
<accession>A0A921DRE5</accession>
<evidence type="ECO:0000259" key="4">
    <source>
        <dbReference type="PROSITE" id="PS51379"/>
    </source>
</evidence>
<keyword evidence="2" id="KW-0408">Iron</keyword>
<dbReference type="RefSeq" id="WP_304122659.1">
    <property type="nucleotide sequence ID" value="NZ_DYZA01000166.1"/>
</dbReference>
<comment type="caution">
    <text evidence="5">The sequence shown here is derived from an EMBL/GenBank/DDBJ whole genome shotgun (WGS) entry which is preliminary data.</text>
</comment>
<dbReference type="Pfam" id="PF14691">
    <property type="entry name" value="Fer4_20"/>
    <property type="match status" value="1"/>
</dbReference>
<dbReference type="PANTHER" id="PTHR42783:SF3">
    <property type="entry name" value="GLUTAMATE SYNTHASE [NADPH] SMALL CHAIN-RELATED"/>
    <property type="match status" value="1"/>
</dbReference>
<gene>
    <name evidence="5" type="ORF">K8W16_08200</name>
</gene>
<dbReference type="AlphaFoldDB" id="A0A921DRE5"/>
<dbReference type="SUPFAM" id="SSF51971">
    <property type="entry name" value="Nucleotide-binding domain"/>
    <property type="match status" value="2"/>
</dbReference>
<proteinExistence type="predicted"/>
<feature type="domain" description="4Fe-4S ferredoxin-type" evidence="4">
    <location>
        <begin position="1"/>
        <end position="30"/>
    </location>
</feature>
<dbReference type="Proteomes" id="UP000698963">
    <property type="component" value="Unassembled WGS sequence"/>
</dbReference>
<evidence type="ECO:0000313" key="5">
    <source>
        <dbReference type="EMBL" id="HJD97610.1"/>
    </source>
</evidence>
<dbReference type="GO" id="GO:0046872">
    <property type="term" value="F:metal ion binding"/>
    <property type="evidence" value="ECO:0007669"/>
    <property type="project" value="UniProtKB-KW"/>
</dbReference>
<dbReference type="InterPro" id="IPR036188">
    <property type="entry name" value="FAD/NAD-bd_sf"/>
</dbReference>
<feature type="domain" description="4Fe-4S ferredoxin-type" evidence="4">
    <location>
        <begin position="494"/>
        <end position="524"/>
    </location>
</feature>
<dbReference type="InterPro" id="IPR023753">
    <property type="entry name" value="FAD/NAD-binding_dom"/>
</dbReference>
<dbReference type="Gene3D" id="3.50.50.60">
    <property type="entry name" value="FAD/NAD(P)-binding domain"/>
    <property type="match status" value="2"/>
</dbReference>
<dbReference type="PRINTS" id="PR00469">
    <property type="entry name" value="PNDRDTASEII"/>
</dbReference>
<dbReference type="InterPro" id="IPR028261">
    <property type="entry name" value="DPD_II"/>
</dbReference>
<dbReference type="PROSITE" id="PS00198">
    <property type="entry name" value="4FE4S_FER_1"/>
    <property type="match status" value="2"/>
</dbReference>
<sequence>MINTIDTEKCTGCGTCFKTCGLDVFRIDTDQPVLSPCMATCPAGTDIRGYNGLMQMGRIDEAAERLRERNPFPAVTGRVCPHLCEGECSRSKVDGAVNINALEQYLGDRTLHVVPEKPAVRHVHRIAVVGSGPAGLSCAWYLARAGYPVRVFEAMPAPGGMLRYGIPAYRLPEDVLDAQIEQLRALGVEFQCGTRVGNGCDCSVEDLYALGYKAVFLAPGATKSRKPGVPGEDLPGVLYGVEFLSAVRRNRQGRLSGRAVVIGGGAVAMDAAITARKLGASQVDLYCLESREEMPAFQHDIDDAVNAGVILHPGWGPQAVEGNGRVESIVLHRCLSVFNAEGRFAPVFDDAETLNLEAATVIFAIGQSSDLAPFEGVVDMQRGRITADPETFGTSYWNIFAAGDAVTGPSTVIAAITGGREAAISIDRLMTGGHLHSDRKEKRPLAEQLPGEGVMLSPRVERKEIASEGFEEKRLGFDDVDALHESLRCLTCGAKARVNYRDDCMTCFFCELRCPSHAIDVHPFKERLPFTLERNFGGF</sequence>
<evidence type="ECO:0000313" key="6">
    <source>
        <dbReference type="Proteomes" id="UP000698963"/>
    </source>
</evidence>